<dbReference type="PANTHER" id="PTHR21240">
    <property type="entry name" value="2-AMINO-3-CARBOXYLMUCONATE-6-SEMIALDEHYDE DECARBOXYLASE"/>
    <property type="match status" value="1"/>
</dbReference>
<evidence type="ECO:0000313" key="3">
    <source>
        <dbReference type="EMBL" id="PZQ24612.1"/>
    </source>
</evidence>
<sequence length="333" mass="36195">MGKMMSDLLIDVHSHPLLPVWIKAFADATGQNVDSVRLAGVPLPRWSEQAQIDMMDRIGIAASVFSLPGAVTAITGKAAARFARILNEEIANIMARHPGRFGAFAVVPLDDIDLAIEETRYALDVLHLDGVGAATHQTGHYLGEPHFDDWFAELDRREATLFVHPVPPPGYVHRPGAPDPSILEFMFDTSRMLLNMVLSGAKARHQRMKVISTHAGGTIPYLVSRIGILEPHYGAGGDRPTQSAEQLRDAFGSFYFDLAGSPWPATLDAIRHLVPPEQLLLGFDYPMMPAETAVTAIDSFRAYRGFDAGARAAIEAGNAARLLPGLAARMART</sequence>
<evidence type="ECO:0000256" key="1">
    <source>
        <dbReference type="ARBA" id="ARBA00023239"/>
    </source>
</evidence>
<dbReference type="EMBL" id="QFPJ01000001">
    <property type="protein sequence ID" value="PZQ24612.1"/>
    <property type="molecule type" value="Genomic_DNA"/>
</dbReference>
<proteinExistence type="predicted"/>
<dbReference type="InterPro" id="IPR032465">
    <property type="entry name" value="ACMSD"/>
</dbReference>
<gene>
    <name evidence="3" type="ORF">DI569_00035</name>
</gene>
<keyword evidence="3" id="KW-0378">Hydrolase</keyword>
<evidence type="ECO:0000259" key="2">
    <source>
        <dbReference type="Pfam" id="PF04909"/>
    </source>
</evidence>
<dbReference type="Pfam" id="PF04909">
    <property type="entry name" value="Amidohydro_2"/>
    <property type="match status" value="1"/>
</dbReference>
<dbReference type="SUPFAM" id="SSF51556">
    <property type="entry name" value="Metallo-dependent hydrolases"/>
    <property type="match status" value="1"/>
</dbReference>
<feature type="domain" description="Amidohydrolase-related" evidence="2">
    <location>
        <begin position="10"/>
        <end position="324"/>
    </location>
</feature>
<dbReference type="Proteomes" id="UP000248597">
    <property type="component" value="Unassembled WGS sequence"/>
</dbReference>
<dbReference type="Gene3D" id="3.20.20.140">
    <property type="entry name" value="Metal-dependent hydrolases"/>
    <property type="match status" value="1"/>
</dbReference>
<organism evidence="3 4">
    <name type="scientific">Sphingopyxis macrogoltabida</name>
    <name type="common">Sphingomonas macrogoltabidus</name>
    <dbReference type="NCBI Taxonomy" id="33050"/>
    <lineage>
        <taxon>Bacteria</taxon>
        <taxon>Pseudomonadati</taxon>
        <taxon>Pseudomonadota</taxon>
        <taxon>Alphaproteobacteria</taxon>
        <taxon>Sphingomonadales</taxon>
        <taxon>Sphingomonadaceae</taxon>
        <taxon>Sphingopyxis</taxon>
    </lineage>
</organism>
<dbReference type="GO" id="GO:0016831">
    <property type="term" value="F:carboxy-lyase activity"/>
    <property type="evidence" value="ECO:0007669"/>
    <property type="project" value="InterPro"/>
</dbReference>
<dbReference type="InterPro" id="IPR006680">
    <property type="entry name" value="Amidohydro-rel"/>
</dbReference>
<name>A0A2W5L5H1_SPHMC</name>
<dbReference type="InterPro" id="IPR032466">
    <property type="entry name" value="Metal_Hydrolase"/>
</dbReference>
<dbReference type="GO" id="GO:0005737">
    <property type="term" value="C:cytoplasm"/>
    <property type="evidence" value="ECO:0007669"/>
    <property type="project" value="TreeGrafter"/>
</dbReference>
<protein>
    <submittedName>
        <fullName evidence="3">Amidohydrolase</fullName>
    </submittedName>
</protein>
<keyword evidence="1" id="KW-0456">Lyase</keyword>
<reference evidence="3 4" key="1">
    <citation type="submission" date="2017-08" db="EMBL/GenBank/DDBJ databases">
        <title>Infants hospitalized years apart are colonized by the same room-sourced microbial strains.</title>
        <authorList>
            <person name="Brooks B."/>
            <person name="Olm M.R."/>
            <person name="Firek B.A."/>
            <person name="Baker R."/>
            <person name="Thomas B.C."/>
            <person name="Morowitz M.J."/>
            <person name="Banfield J.F."/>
        </authorList>
    </citation>
    <scope>NUCLEOTIDE SEQUENCE [LARGE SCALE GENOMIC DNA]</scope>
    <source>
        <strain evidence="3">S2_005_003_R2_47</strain>
    </source>
</reference>
<dbReference type="AlphaFoldDB" id="A0A2W5L5H1"/>
<dbReference type="GO" id="GO:0016787">
    <property type="term" value="F:hydrolase activity"/>
    <property type="evidence" value="ECO:0007669"/>
    <property type="project" value="UniProtKB-KW"/>
</dbReference>
<accession>A0A2W5L5H1</accession>
<dbReference type="PANTHER" id="PTHR21240:SF28">
    <property type="entry name" value="ISO-OROTATE DECARBOXYLASE (EUROFUNG)"/>
    <property type="match status" value="1"/>
</dbReference>
<evidence type="ECO:0000313" key="4">
    <source>
        <dbReference type="Proteomes" id="UP000248597"/>
    </source>
</evidence>
<dbReference type="GO" id="GO:0019748">
    <property type="term" value="P:secondary metabolic process"/>
    <property type="evidence" value="ECO:0007669"/>
    <property type="project" value="TreeGrafter"/>
</dbReference>
<comment type="caution">
    <text evidence="3">The sequence shown here is derived from an EMBL/GenBank/DDBJ whole genome shotgun (WGS) entry which is preliminary data.</text>
</comment>